<dbReference type="GO" id="GO:0016998">
    <property type="term" value="P:cell wall macromolecule catabolic process"/>
    <property type="evidence" value="ECO:0007669"/>
    <property type="project" value="InterPro"/>
</dbReference>
<organism evidence="12 13">
    <name type="scientific">Ralstonia phage RSJ5</name>
    <dbReference type="NCBI Taxonomy" id="1538364"/>
    <lineage>
        <taxon>Viruses</taxon>
        <taxon>Duplodnaviria</taxon>
        <taxon>Heunggongvirae</taxon>
        <taxon>Uroviricota</taxon>
        <taxon>Caudoviricetes</taxon>
        <taxon>Autographivirales</taxon>
        <taxon>Autonotataviridae</taxon>
        <taxon>Risjevirus</taxon>
        <taxon>Risjevirus RSJ5</taxon>
    </lineage>
</organism>
<dbReference type="EC" id="3.2.1.17" evidence="10"/>
<dbReference type="GO" id="GO:0044659">
    <property type="term" value="P:viral release from host cell by cytolysis"/>
    <property type="evidence" value="ECO:0007669"/>
    <property type="project" value="UniProtKB-UniRule"/>
</dbReference>
<dbReference type="Pfam" id="PF00959">
    <property type="entry name" value="Phage_lysozyme"/>
    <property type="match status" value="1"/>
</dbReference>
<dbReference type="InterPro" id="IPR023347">
    <property type="entry name" value="Lysozyme_dom_sf"/>
</dbReference>
<comment type="catalytic activity">
    <reaction evidence="1 10 11">
        <text>Hydrolysis of (1-&gt;4)-beta-linkages between N-acetylmuramic acid and N-acetyl-D-glucosamine residues in a peptidoglycan and between N-acetyl-D-glucosamine residues in chitodextrins.</text>
        <dbReference type="EC" id="3.2.1.17"/>
    </reaction>
</comment>
<sequence length="161" mass="17422">MADLRQRIVAGVLAASAAGLTFIATHEGTQQAAYADPALGWRVPTICTGHTGSDVYRGQVATKEMCRAWLQQDSASAAKAVHRCVTYQINQPQFDALVSFTFNVGQTAMCSSTLVRKLNAGDLIGASAEFPRWNRSGGKVLPGLTNRRNAERKLFDTGEYQ</sequence>
<evidence type="ECO:0000256" key="10">
    <source>
        <dbReference type="HAMAP-Rule" id="MF_04110"/>
    </source>
</evidence>
<dbReference type="CDD" id="cd00737">
    <property type="entry name" value="lyz_endolysin_autolysin"/>
    <property type="match status" value="1"/>
</dbReference>
<evidence type="ECO:0000256" key="1">
    <source>
        <dbReference type="ARBA" id="ARBA00000632"/>
    </source>
</evidence>
<dbReference type="PANTHER" id="PTHR38107">
    <property type="match status" value="1"/>
</dbReference>
<dbReference type="GO" id="GO:0003796">
    <property type="term" value="F:lysozyme activity"/>
    <property type="evidence" value="ECO:0007669"/>
    <property type="project" value="UniProtKB-UniRule"/>
</dbReference>
<name>A0A077KYL8_9CAUD</name>
<keyword evidence="13" id="KW-1185">Reference proteome</keyword>
<dbReference type="Gene3D" id="1.10.530.40">
    <property type="match status" value="1"/>
</dbReference>
<dbReference type="HAMAP" id="MF_04110">
    <property type="entry name" value="ENDOLYSIN_T4"/>
    <property type="match status" value="1"/>
</dbReference>
<dbReference type="GO" id="GO:0042742">
    <property type="term" value="P:defense response to bacterium"/>
    <property type="evidence" value="ECO:0007669"/>
    <property type="project" value="UniProtKB-KW"/>
</dbReference>
<dbReference type="GO" id="GO:0009253">
    <property type="term" value="P:peptidoglycan catabolic process"/>
    <property type="evidence" value="ECO:0007669"/>
    <property type="project" value="UniProtKB-UniRule"/>
</dbReference>
<keyword evidence="2 10" id="KW-0929">Antimicrobial</keyword>
<evidence type="ECO:0000256" key="9">
    <source>
        <dbReference type="ARBA" id="ARBA00023295"/>
    </source>
</evidence>
<accession>A0A077KYL8</accession>
<comment type="function">
    <text evidence="10">Endolysin with lysozyme activity that degrades host peptidoglycans and participates with the holin and spanin proteins in the sequential events which lead to the programmed host cell lysis releasing the mature viral particles. Once the holin has permeabilized the host cell membrane, the endolysin can reach the periplasm and break down the peptidoglycan layer.</text>
</comment>
<dbReference type="InterPro" id="IPR051018">
    <property type="entry name" value="Bacteriophage_GH24"/>
</dbReference>
<evidence type="ECO:0000256" key="8">
    <source>
        <dbReference type="ARBA" id="ARBA00023200"/>
    </source>
</evidence>
<dbReference type="PANTHER" id="PTHR38107:SF3">
    <property type="entry name" value="LYSOZYME RRRD-RELATED"/>
    <property type="match status" value="1"/>
</dbReference>
<protein>
    <recommendedName>
        <fullName evidence="10">Endolysin</fullName>
        <ecNumber evidence="10">3.2.1.17</ecNumber>
    </recommendedName>
    <alternativeName>
        <fullName evidence="10">Lysis protein</fullName>
    </alternativeName>
    <alternativeName>
        <fullName evidence="10">Lysozyme</fullName>
    </alternativeName>
    <alternativeName>
        <fullName evidence="10">Muramidase</fullName>
    </alternativeName>
</protein>
<reference evidence="12 13" key="1">
    <citation type="submission" date="2014-08" db="EMBL/GenBank/DDBJ databases">
        <title>Isolation and characterization of bacteriophages infecting R. solanacearum from Thailand.</title>
        <authorList>
            <person name="Narulita E."/>
            <person name="Kawasaki T."/>
            <person name="Fujie M."/>
            <person name="Yamada T."/>
        </authorList>
    </citation>
    <scope>NUCLEOTIDE SEQUENCE [LARGE SCALE GENOMIC DNA]</scope>
</reference>
<keyword evidence="9 10" id="KW-0326">Glycosidase</keyword>
<comment type="similarity">
    <text evidence="10 11">Belongs to the glycosyl hydrolase 24 family.</text>
</comment>
<evidence type="ECO:0000256" key="4">
    <source>
        <dbReference type="ARBA" id="ARBA00022638"/>
    </source>
</evidence>
<feature type="active site" description="Proton donor/acceptor" evidence="10">
    <location>
        <position position="36"/>
    </location>
</feature>
<evidence type="ECO:0000256" key="6">
    <source>
        <dbReference type="ARBA" id="ARBA00022852"/>
    </source>
</evidence>
<keyword evidence="7 10" id="KW-0578">Host cell lysis by virus</keyword>
<dbReference type="SUPFAM" id="SSF53955">
    <property type="entry name" value="Lysozyme-like"/>
    <property type="match status" value="1"/>
</dbReference>
<dbReference type="EMBL" id="AB983711">
    <property type="protein sequence ID" value="BAP34934.1"/>
    <property type="molecule type" value="Genomic_DNA"/>
</dbReference>
<evidence type="ECO:0000313" key="13">
    <source>
        <dbReference type="Proteomes" id="UP000203427"/>
    </source>
</evidence>
<dbReference type="InterPro" id="IPR023346">
    <property type="entry name" value="Lysozyme-like_dom_sf"/>
</dbReference>
<evidence type="ECO:0000256" key="7">
    <source>
        <dbReference type="ARBA" id="ARBA00023142"/>
    </source>
</evidence>
<evidence type="ECO:0000313" key="12">
    <source>
        <dbReference type="EMBL" id="BAP34934.1"/>
    </source>
</evidence>
<dbReference type="KEGG" id="vg:26644308"/>
<keyword evidence="6 10" id="KW-0204">Cytolysis</keyword>
<evidence type="ECO:0000256" key="2">
    <source>
        <dbReference type="ARBA" id="ARBA00022529"/>
    </source>
</evidence>
<dbReference type="InterPro" id="IPR034690">
    <property type="entry name" value="Endolysin_T4_type"/>
</dbReference>
<keyword evidence="3 10" id="KW-1188">Viral release from host cell</keyword>
<feature type="active site" description="Proton donor/acceptor" evidence="10">
    <location>
        <position position="27"/>
    </location>
</feature>
<keyword evidence="4 10" id="KW-0081">Bacteriolytic enzyme</keyword>
<evidence type="ECO:0000256" key="3">
    <source>
        <dbReference type="ARBA" id="ARBA00022612"/>
    </source>
</evidence>
<evidence type="ECO:0000256" key="5">
    <source>
        <dbReference type="ARBA" id="ARBA00022801"/>
    </source>
</evidence>
<keyword evidence="5 10" id="KW-0378">Hydrolase</keyword>
<dbReference type="InterPro" id="IPR002196">
    <property type="entry name" value="Glyco_hydro_24"/>
</dbReference>
<dbReference type="RefSeq" id="YP_009218132.1">
    <property type="nucleotide sequence ID" value="NC_029007.1"/>
</dbReference>
<dbReference type="GeneID" id="26644308"/>
<comment type="subcellular location">
    <subcellularLocation>
        <location evidence="10">Host cytoplasm</location>
    </subcellularLocation>
    <text evidence="10">The endolysin is cytoplasmic, but can reach the periplasmic space with the help of the holins which disrupt the host cell membrane.</text>
</comment>
<dbReference type="GO" id="GO:0030430">
    <property type="term" value="C:host cell cytoplasm"/>
    <property type="evidence" value="ECO:0007669"/>
    <property type="project" value="UniProtKB-SubCell"/>
</dbReference>
<dbReference type="OrthoDB" id="18172at10239"/>
<dbReference type="Proteomes" id="UP000203427">
    <property type="component" value="Segment"/>
</dbReference>
<evidence type="ECO:0000256" key="11">
    <source>
        <dbReference type="RuleBase" id="RU003788"/>
    </source>
</evidence>
<dbReference type="InterPro" id="IPR033907">
    <property type="entry name" value="Endolysin_autolysin"/>
</dbReference>
<keyword evidence="8 10" id="KW-1035">Host cytoplasm</keyword>
<proteinExistence type="inferred from homology"/>